<evidence type="ECO:0000256" key="7">
    <source>
        <dbReference type="RuleBase" id="RU003654"/>
    </source>
</evidence>
<keyword evidence="5 8" id="KW-0106">Calcium</keyword>
<feature type="binding site" evidence="5">
    <location>
        <position position="59"/>
    </location>
    <ligand>
        <name>Ca(2+)</name>
        <dbReference type="ChEBI" id="CHEBI:29108"/>
    </ligand>
</feature>
<dbReference type="GO" id="GO:0046471">
    <property type="term" value="P:phosphatidylglycerol metabolic process"/>
    <property type="evidence" value="ECO:0000318"/>
    <property type="project" value="GO_Central"/>
</dbReference>
<accession>A0A7M7NH48</accession>
<dbReference type="PANTHER" id="PTHR11716">
    <property type="entry name" value="PHOSPHOLIPASE A2 FAMILY MEMBER"/>
    <property type="match status" value="1"/>
</dbReference>
<dbReference type="GO" id="GO:0047498">
    <property type="term" value="F:calcium-dependent phospholipase A2 activity"/>
    <property type="evidence" value="ECO:0000318"/>
    <property type="project" value="GO_Central"/>
</dbReference>
<dbReference type="PANTHER" id="PTHR11716:SF100">
    <property type="entry name" value="PHOSPHOLIPASE A2"/>
    <property type="match status" value="1"/>
</dbReference>
<dbReference type="InterPro" id="IPR033112">
    <property type="entry name" value="PLA2_Asp_AS"/>
</dbReference>
<evidence type="ECO:0000256" key="3">
    <source>
        <dbReference type="ARBA" id="ARBA00023157"/>
    </source>
</evidence>
<feature type="binding site" evidence="5">
    <location>
        <position position="55"/>
    </location>
    <ligand>
        <name>Ca(2+)</name>
        <dbReference type="ChEBI" id="CHEBI:29108"/>
    </ligand>
</feature>
<feature type="active site" evidence="4">
    <location>
        <position position="75"/>
    </location>
</feature>
<evidence type="ECO:0000256" key="5">
    <source>
        <dbReference type="PIRSR" id="PIRSR601211-2"/>
    </source>
</evidence>
<comment type="subcellular location">
    <subcellularLocation>
        <location evidence="1 8">Secreted</location>
    </subcellularLocation>
</comment>
<dbReference type="EnsemblMetazoa" id="XM_030980544">
    <property type="protein sequence ID" value="XP_030836404"/>
    <property type="gene ID" value="LOC100893578"/>
</dbReference>
<evidence type="ECO:0000259" key="9">
    <source>
        <dbReference type="SMART" id="SM00085"/>
    </source>
</evidence>
<comment type="similarity">
    <text evidence="7">Belongs to the phospholipase A2 family.</text>
</comment>
<feature type="disulfide bond" evidence="6">
    <location>
        <begin position="88"/>
        <end position="121"/>
    </location>
</feature>
<evidence type="ECO:0000256" key="6">
    <source>
        <dbReference type="PIRSR" id="PIRSR601211-3"/>
    </source>
</evidence>
<keyword evidence="11" id="KW-1185">Reference proteome</keyword>
<dbReference type="Gene3D" id="1.20.90.10">
    <property type="entry name" value="Phospholipase A2 domain"/>
    <property type="match status" value="1"/>
</dbReference>
<dbReference type="GO" id="GO:0016042">
    <property type="term" value="P:lipid catabolic process"/>
    <property type="evidence" value="ECO:0007669"/>
    <property type="project" value="InterPro"/>
</dbReference>
<evidence type="ECO:0000256" key="2">
    <source>
        <dbReference type="ARBA" id="ARBA00022525"/>
    </source>
</evidence>
<evidence type="ECO:0000256" key="4">
    <source>
        <dbReference type="PIRSR" id="PIRSR601211-1"/>
    </source>
</evidence>
<dbReference type="PROSITE" id="PS00118">
    <property type="entry name" value="PA2_HIS"/>
    <property type="match status" value="1"/>
</dbReference>
<dbReference type="PRINTS" id="PR00389">
    <property type="entry name" value="PHPHLIPASEA2"/>
</dbReference>
<comment type="cofactor">
    <cofactor evidence="5">
        <name>Ca(2+)</name>
        <dbReference type="ChEBI" id="CHEBI:29108"/>
    </cofactor>
    <text evidence="5">Binds 1 Ca(2+) ion per subunit.</text>
</comment>
<keyword evidence="8" id="KW-0378">Hydrolase</keyword>
<evidence type="ECO:0000313" key="10">
    <source>
        <dbReference type="EnsemblMetazoa" id="XP_030836404"/>
    </source>
</evidence>
<dbReference type="AlphaFoldDB" id="A0A7M7NH48"/>
<feature type="domain" description="Phospholipase A2-like central" evidence="9">
    <location>
        <begin position="24"/>
        <end position="157"/>
    </location>
</feature>
<feature type="binding site" evidence="5">
    <location>
        <position position="57"/>
    </location>
    <ligand>
        <name>Ca(2+)</name>
        <dbReference type="ChEBI" id="CHEBI:29108"/>
    </ligand>
</feature>
<dbReference type="OrthoDB" id="5841574at2759"/>
<dbReference type="RefSeq" id="XP_030836404.1">
    <property type="nucleotide sequence ID" value="XM_030980544.1"/>
</dbReference>
<dbReference type="SUPFAM" id="SSF48619">
    <property type="entry name" value="Phospholipase A2, PLA2"/>
    <property type="match status" value="1"/>
</dbReference>
<reference evidence="10" key="2">
    <citation type="submission" date="2021-01" db="UniProtKB">
        <authorList>
            <consortium name="EnsemblMetazoa"/>
        </authorList>
    </citation>
    <scope>IDENTIFICATION</scope>
</reference>
<dbReference type="InterPro" id="IPR016090">
    <property type="entry name" value="PLA2-like_dom"/>
</dbReference>
<dbReference type="GO" id="GO:0005543">
    <property type="term" value="F:phospholipid binding"/>
    <property type="evidence" value="ECO:0000318"/>
    <property type="project" value="GO_Central"/>
</dbReference>
<proteinExistence type="inferred from homology"/>
<dbReference type="GO" id="GO:0050482">
    <property type="term" value="P:arachidonate secretion"/>
    <property type="evidence" value="ECO:0007669"/>
    <property type="project" value="InterPro"/>
</dbReference>
<evidence type="ECO:0000256" key="1">
    <source>
        <dbReference type="ARBA" id="ARBA00004613"/>
    </source>
</evidence>
<keyword evidence="5" id="KW-0479">Metal-binding</keyword>
<dbReference type="InterPro" id="IPR036444">
    <property type="entry name" value="PLipase_A2_dom_sf"/>
</dbReference>
<evidence type="ECO:0000313" key="11">
    <source>
        <dbReference type="Proteomes" id="UP000007110"/>
    </source>
</evidence>
<dbReference type="EC" id="3.1.1.4" evidence="8"/>
<dbReference type="InterPro" id="IPR001211">
    <property type="entry name" value="PLA2"/>
</dbReference>
<feature type="disulfide bond" evidence="6">
    <location>
        <begin position="56"/>
        <end position="72"/>
    </location>
</feature>
<organism evidence="10 11">
    <name type="scientific">Strongylocentrotus purpuratus</name>
    <name type="common">Purple sea urchin</name>
    <dbReference type="NCBI Taxonomy" id="7668"/>
    <lineage>
        <taxon>Eukaryota</taxon>
        <taxon>Metazoa</taxon>
        <taxon>Echinodermata</taxon>
        <taxon>Eleutherozoa</taxon>
        <taxon>Echinozoa</taxon>
        <taxon>Echinoidea</taxon>
        <taxon>Euechinoidea</taxon>
        <taxon>Echinacea</taxon>
        <taxon>Camarodonta</taxon>
        <taxon>Echinidea</taxon>
        <taxon>Strongylocentrotidae</taxon>
        <taxon>Strongylocentrotus</taxon>
    </lineage>
</organism>
<feature type="chain" id="PRO_5029948680" description="Phospholipase A2" evidence="8">
    <location>
        <begin position="24"/>
        <end position="168"/>
    </location>
</feature>
<dbReference type="Proteomes" id="UP000007110">
    <property type="component" value="Unassembled WGS sequence"/>
</dbReference>
<comment type="catalytic activity">
    <reaction evidence="8">
        <text>a 1,2-diacyl-sn-glycero-3-phosphocholine + H2O = a 1-acyl-sn-glycero-3-phosphocholine + a fatty acid + H(+)</text>
        <dbReference type="Rhea" id="RHEA:15801"/>
        <dbReference type="ChEBI" id="CHEBI:15377"/>
        <dbReference type="ChEBI" id="CHEBI:15378"/>
        <dbReference type="ChEBI" id="CHEBI:28868"/>
        <dbReference type="ChEBI" id="CHEBI:57643"/>
        <dbReference type="ChEBI" id="CHEBI:58168"/>
        <dbReference type="EC" id="3.1.1.4"/>
    </reaction>
</comment>
<protein>
    <recommendedName>
        <fullName evidence="8">Phospholipase A2</fullName>
        <ecNumber evidence="8">3.1.1.4</ecNumber>
    </recommendedName>
</protein>
<feature type="disulfide bond" evidence="6">
    <location>
        <begin position="114"/>
        <end position="126"/>
    </location>
</feature>
<evidence type="ECO:0000256" key="8">
    <source>
        <dbReference type="RuleBase" id="RU361236"/>
    </source>
</evidence>
<feature type="disulfide bond" evidence="6">
    <location>
        <begin position="78"/>
        <end position="128"/>
    </location>
</feature>
<sequence>MDGTRALLSIILLLAVSLSLVSGDVLSMGTMIDWEDESTHSIFDVMTRFNLYGCYCGFGGQGVPVDKIDCCCRDHDECYDNLAKDGTCLSGDTGVGKVYKYTKVNNDGKHTVQCKPSSDTCAEKICACDKALAECFSTNEPYYNSANRNYNRGRLCGKQMAKSCPNFN</sequence>
<feature type="binding site" evidence="5">
    <location>
        <position position="76"/>
    </location>
    <ligand>
        <name>Ca(2+)</name>
        <dbReference type="ChEBI" id="CHEBI:29108"/>
    </ligand>
</feature>
<feature type="active site" evidence="4">
    <location>
        <position position="129"/>
    </location>
</feature>
<feature type="signal peptide" evidence="8">
    <location>
        <begin position="1"/>
        <end position="23"/>
    </location>
</feature>
<dbReference type="InParanoid" id="A0A7M7NH48"/>
<dbReference type="GO" id="GO:0005509">
    <property type="term" value="F:calcium ion binding"/>
    <property type="evidence" value="ECO:0000318"/>
    <property type="project" value="GO_Central"/>
</dbReference>
<keyword evidence="8" id="KW-0443">Lipid metabolism</keyword>
<dbReference type="GO" id="GO:0005576">
    <property type="term" value="C:extracellular region"/>
    <property type="evidence" value="ECO:0007669"/>
    <property type="project" value="UniProtKB-SubCell"/>
</dbReference>
<keyword evidence="3 6" id="KW-1015">Disulfide bond</keyword>
<dbReference type="KEGG" id="spu:100893578"/>
<name>A0A7M7NH48_STRPU</name>
<dbReference type="CDD" id="cd00125">
    <property type="entry name" value="PLA2c"/>
    <property type="match status" value="1"/>
</dbReference>
<dbReference type="SMART" id="SM00085">
    <property type="entry name" value="PA2c"/>
    <property type="match status" value="1"/>
</dbReference>
<dbReference type="Pfam" id="PF00068">
    <property type="entry name" value="Phospholip_A2_1"/>
    <property type="match status" value="1"/>
</dbReference>
<dbReference type="InterPro" id="IPR033113">
    <property type="entry name" value="PLA2_histidine"/>
</dbReference>
<dbReference type="GeneID" id="100893578"/>
<dbReference type="PROSITE" id="PS00119">
    <property type="entry name" value="PA2_ASP"/>
    <property type="match status" value="1"/>
</dbReference>
<reference evidence="11" key="1">
    <citation type="submission" date="2015-02" db="EMBL/GenBank/DDBJ databases">
        <title>Genome sequencing for Strongylocentrotus purpuratus.</title>
        <authorList>
            <person name="Murali S."/>
            <person name="Liu Y."/>
            <person name="Vee V."/>
            <person name="English A."/>
            <person name="Wang M."/>
            <person name="Skinner E."/>
            <person name="Han Y."/>
            <person name="Muzny D.M."/>
            <person name="Worley K.C."/>
            <person name="Gibbs R.A."/>
        </authorList>
    </citation>
    <scope>NUCLEOTIDE SEQUENCE</scope>
</reference>
<feature type="disulfide bond" evidence="6">
    <location>
        <begin position="71"/>
        <end position="135"/>
    </location>
</feature>
<keyword evidence="8" id="KW-0732">Signal</keyword>
<dbReference type="GO" id="GO:0046470">
    <property type="term" value="P:phosphatidylcholine metabolic process"/>
    <property type="evidence" value="ECO:0000318"/>
    <property type="project" value="GO_Central"/>
</dbReference>
<dbReference type="OMA" id="HSESIGC"/>
<keyword evidence="2 8" id="KW-0964">Secreted</keyword>